<sequence length="94" mass="11440">MVKSAKSNTIFSFLLMLKYNKIKKFIQRKDEADDFLLQDLKFKITFFILLHNLDKSNNLWLNITNNSMDRNSHRFRRIPYENKNKILNKKNLFL</sequence>
<proteinExistence type="predicted"/>
<dbReference type="EMBL" id="REGN01002959">
    <property type="protein sequence ID" value="RNA25221.1"/>
    <property type="molecule type" value="Genomic_DNA"/>
</dbReference>
<dbReference type="AlphaFoldDB" id="A0A3M7RNV3"/>
<organism evidence="1 2">
    <name type="scientific">Brachionus plicatilis</name>
    <name type="common">Marine rotifer</name>
    <name type="synonym">Brachionus muelleri</name>
    <dbReference type="NCBI Taxonomy" id="10195"/>
    <lineage>
        <taxon>Eukaryota</taxon>
        <taxon>Metazoa</taxon>
        <taxon>Spiralia</taxon>
        <taxon>Gnathifera</taxon>
        <taxon>Rotifera</taxon>
        <taxon>Eurotatoria</taxon>
        <taxon>Monogononta</taxon>
        <taxon>Pseudotrocha</taxon>
        <taxon>Ploima</taxon>
        <taxon>Brachionidae</taxon>
        <taxon>Brachionus</taxon>
    </lineage>
</organism>
<gene>
    <name evidence="1" type="ORF">BpHYR1_007748</name>
</gene>
<reference evidence="1 2" key="1">
    <citation type="journal article" date="2018" name="Sci. Rep.">
        <title>Genomic signatures of local adaptation to the degree of environmental predictability in rotifers.</title>
        <authorList>
            <person name="Franch-Gras L."/>
            <person name="Hahn C."/>
            <person name="Garcia-Roger E.M."/>
            <person name="Carmona M.J."/>
            <person name="Serra M."/>
            <person name="Gomez A."/>
        </authorList>
    </citation>
    <scope>NUCLEOTIDE SEQUENCE [LARGE SCALE GENOMIC DNA]</scope>
    <source>
        <strain evidence="1">HYR1</strain>
    </source>
</reference>
<evidence type="ECO:0000313" key="2">
    <source>
        <dbReference type="Proteomes" id="UP000276133"/>
    </source>
</evidence>
<comment type="caution">
    <text evidence="1">The sequence shown here is derived from an EMBL/GenBank/DDBJ whole genome shotgun (WGS) entry which is preliminary data.</text>
</comment>
<name>A0A3M7RNV3_BRAPC</name>
<evidence type="ECO:0000313" key="1">
    <source>
        <dbReference type="EMBL" id="RNA25221.1"/>
    </source>
</evidence>
<protein>
    <submittedName>
        <fullName evidence="1">Uncharacterized protein</fullName>
    </submittedName>
</protein>
<keyword evidence="2" id="KW-1185">Reference proteome</keyword>
<dbReference type="Proteomes" id="UP000276133">
    <property type="component" value="Unassembled WGS sequence"/>
</dbReference>
<accession>A0A3M7RNV3</accession>